<dbReference type="InterPro" id="IPR036388">
    <property type="entry name" value="WH-like_DNA-bd_sf"/>
</dbReference>
<keyword evidence="7" id="KW-1185">Reference proteome</keyword>
<gene>
    <name evidence="6" type="ORF">DES47_10388</name>
</gene>
<keyword evidence="1" id="KW-0805">Transcription regulation</keyword>
<dbReference type="PANTHER" id="PTHR44688">
    <property type="entry name" value="DNA-BINDING TRANSCRIPTIONAL ACTIVATOR DEVR_DOSR"/>
    <property type="match status" value="1"/>
</dbReference>
<evidence type="ECO:0000256" key="3">
    <source>
        <dbReference type="ARBA" id="ARBA00023163"/>
    </source>
</evidence>
<dbReference type="Gene3D" id="1.10.10.10">
    <property type="entry name" value="Winged helix-like DNA-binding domain superfamily/Winged helix DNA-binding domain"/>
    <property type="match status" value="1"/>
</dbReference>
<feature type="domain" description="HTH luxR-type" evidence="5">
    <location>
        <begin position="118"/>
        <end position="183"/>
    </location>
</feature>
<name>A0A4R6QM04_9BURK</name>
<organism evidence="6 7">
    <name type="scientific">Roseateles toxinivorans</name>
    <dbReference type="NCBI Taxonomy" id="270368"/>
    <lineage>
        <taxon>Bacteria</taxon>
        <taxon>Pseudomonadati</taxon>
        <taxon>Pseudomonadota</taxon>
        <taxon>Betaproteobacteria</taxon>
        <taxon>Burkholderiales</taxon>
        <taxon>Sphaerotilaceae</taxon>
        <taxon>Roseateles</taxon>
    </lineage>
</organism>
<dbReference type="InterPro" id="IPR000792">
    <property type="entry name" value="Tscrpt_reg_LuxR_C"/>
</dbReference>
<dbReference type="PANTHER" id="PTHR44688:SF16">
    <property type="entry name" value="DNA-BINDING TRANSCRIPTIONAL ACTIVATOR DEVR_DOSR"/>
    <property type="match status" value="1"/>
</dbReference>
<dbReference type="EMBL" id="SNXS01000003">
    <property type="protein sequence ID" value="TDP71110.1"/>
    <property type="molecule type" value="Genomic_DNA"/>
</dbReference>
<proteinExistence type="predicted"/>
<protein>
    <submittedName>
        <fullName evidence="6">Regulatory LuxR family protein</fullName>
    </submittedName>
</protein>
<evidence type="ECO:0000313" key="7">
    <source>
        <dbReference type="Proteomes" id="UP000295361"/>
    </source>
</evidence>
<evidence type="ECO:0000256" key="4">
    <source>
        <dbReference type="SAM" id="MobiDB-lite"/>
    </source>
</evidence>
<dbReference type="PRINTS" id="PR00038">
    <property type="entry name" value="HTHLUXR"/>
</dbReference>
<comment type="caution">
    <text evidence="6">The sequence shown here is derived from an EMBL/GenBank/DDBJ whole genome shotgun (WGS) entry which is preliminary data.</text>
</comment>
<feature type="region of interest" description="Disordered" evidence="4">
    <location>
        <begin position="91"/>
        <end position="124"/>
    </location>
</feature>
<evidence type="ECO:0000256" key="2">
    <source>
        <dbReference type="ARBA" id="ARBA00023125"/>
    </source>
</evidence>
<dbReference type="InterPro" id="IPR016032">
    <property type="entry name" value="Sig_transdc_resp-reg_C-effctor"/>
</dbReference>
<dbReference type="Proteomes" id="UP000295361">
    <property type="component" value="Unassembled WGS sequence"/>
</dbReference>
<keyword evidence="3" id="KW-0804">Transcription</keyword>
<dbReference type="PROSITE" id="PS50043">
    <property type="entry name" value="HTH_LUXR_2"/>
    <property type="match status" value="1"/>
</dbReference>
<feature type="compositionally biased region" description="Polar residues" evidence="4">
    <location>
        <begin position="91"/>
        <end position="111"/>
    </location>
</feature>
<dbReference type="GO" id="GO:0003677">
    <property type="term" value="F:DNA binding"/>
    <property type="evidence" value="ECO:0007669"/>
    <property type="project" value="UniProtKB-KW"/>
</dbReference>
<reference evidence="6 7" key="1">
    <citation type="submission" date="2019-03" db="EMBL/GenBank/DDBJ databases">
        <title>Genomic Encyclopedia of Type Strains, Phase IV (KMG-IV): sequencing the most valuable type-strain genomes for metagenomic binning, comparative biology and taxonomic classification.</title>
        <authorList>
            <person name="Goeker M."/>
        </authorList>
    </citation>
    <scope>NUCLEOTIDE SEQUENCE [LARGE SCALE GENOMIC DNA]</scope>
    <source>
        <strain evidence="6 7">DSM 16998</strain>
    </source>
</reference>
<accession>A0A4R6QM04</accession>
<dbReference type="AlphaFoldDB" id="A0A4R6QM04"/>
<evidence type="ECO:0000256" key="1">
    <source>
        <dbReference type="ARBA" id="ARBA00023015"/>
    </source>
</evidence>
<dbReference type="InParanoid" id="A0A4R6QM04"/>
<sequence length="183" mass="19736">MNELLDPVLELSPGQGAPARHRISWAQYQHGLQTPQMSVAKVGVSATTFLQQADLYEEIQRALLQVFSETLARVAQPETLDAMLAQTLRNQAAQQGGQLPTASPLSSQPQTVAAPPPPCNPLDSLSPRELEVLQRLAAGESNKLIARAFDLSPHTVKRHVANILNKLGATSRGQAAAWLRALP</sequence>
<dbReference type="RefSeq" id="WP_243748276.1">
    <property type="nucleotide sequence ID" value="NZ_SNXS01000003.1"/>
</dbReference>
<evidence type="ECO:0000313" key="6">
    <source>
        <dbReference type="EMBL" id="TDP71110.1"/>
    </source>
</evidence>
<dbReference type="GO" id="GO:0006355">
    <property type="term" value="P:regulation of DNA-templated transcription"/>
    <property type="evidence" value="ECO:0007669"/>
    <property type="project" value="InterPro"/>
</dbReference>
<evidence type="ECO:0000259" key="5">
    <source>
        <dbReference type="PROSITE" id="PS50043"/>
    </source>
</evidence>
<dbReference type="Pfam" id="PF00196">
    <property type="entry name" value="GerE"/>
    <property type="match status" value="1"/>
</dbReference>
<keyword evidence="2" id="KW-0238">DNA-binding</keyword>
<dbReference type="CDD" id="cd06170">
    <property type="entry name" value="LuxR_C_like"/>
    <property type="match status" value="1"/>
</dbReference>
<dbReference type="PROSITE" id="PS00622">
    <property type="entry name" value="HTH_LUXR_1"/>
    <property type="match status" value="1"/>
</dbReference>
<dbReference type="SUPFAM" id="SSF46894">
    <property type="entry name" value="C-terminal effector domain of the bipartite response regulators"/>
    <property type="match status" value="1"/>
</dbReference>
<dbReference type="SMART" id="SM00421">
    <property type="entry name" value="HTH_LUXR"/>
    <property type="match status" value="1"/>
</dbReference>